<dbReference type="Proteomes" id="UP000233491">
    <property type="component" value="Unassembled WGS sequence"/>
</dbReference>
<name>A0A1I4VGD5_9HYPH</name>
<gene>
    <name evidence="2" type="ORF">CXZ10_01540</name>
</gene>
<feature type="signal peptide" evidence="1">
    <location>
        <begin position="1"/>
        <end position="20"/>
    </location>
</feature>
<evidence type="ECO:0000313" key="2">
    <source>
        <dbReference type="EMBL" id="PKR90100.1"/>
    </source>
</evidence>
<organism evidence="2 3">
    <name type="scientific">Pleomorphomonas diazotrophica</name>
    <dbReference type="NCBI Taxonomy" id="1166257"/>
    <lineage>
        <taxon>Bacteria</taxon>
        <taxon>Pseudomonadati</taxon>
        <taxon>Pseudomonadota</taxon>
        <taxon>Alphaproteobacteria</taxon>
        <taxon>Hyphomicrobiales</taxon>
        <taxon>Pleomorphomonadaceae</taxon>
        <taxon>Pleomorphomonas</taxon>
    </lineage>
</organism>
<keyword evidence="3" id="KW-1185">Reference proteome</keyword>
<keyword evidence="1" id="KW-0732">Signal</keyword>
<comment type="caution">
    <text evidence="2">The sequence shown here is derived from an EMBL/GenBank/DDBJ whole genome shotgun (WGS) entry which is preliminary data.</text>
</comment>
<dbReference type="OrthoDB" id="14727at2"/>
<protein>
    <submittedName>
        <fullName evidence="2">Metal-binding protein</fullName>
    </submittedName>
</protein>
<reference evidence="2 3" key="1">
    <citation type="submission" date="2017-12" db="EMBL/GenBank/DDBJ databases">
        <title>Anaerobic carbon monoxide metabolism by Pleomorphomonas carboxyditropha sp. nov., a new mesophilic hydrogenogenic carboxidotroph.</title>
        <authorList>
            <person name="Esquivel-Elizondo S."/>
            <person name="Krajmalnik-Brown R."/>
        </authorList>
    </citation>
    <scope>NUCLEOTIDE SEQUENCE [LARGE SCALE GENOMIC DNA]</scope>
    <source>
        <strain evidence="2 3">R5-392</strain>
    </source>
</reference>
<dbReference type="AlphaFoldDB" id="A0A1I4VGD5"/>
<dbReference type="RefSeq" id="WP_101287197.1">
    <property type="nucleotide sequence ID" value="NZ_FOUQ01000011.1"/>
</dbReference>
<dbReference type="EMBL" id="PJNW01000002">
    <property type="protein sequence ID" value="PKR90100.1"/>
    <property type="molecule type" value="Genomic_DNA"/>
</dbReference>
<feature type="chain" id="PRO_5015065810" evidence="1">
    <location>
        <begin position="21"/>
        <end position="151"/>
    </location>
</feature>
<dbReference type="InterPro" id="IPR007332">
    <property type="entry name" value="DUF411"/>
</dbReference>
<sequence length="151" mass="15496">MKSQLLALIVLAASTSLAGAAGQKVDVVLNEGCMCCHEWISHMQAAGYEVNATELDYDAITARKKEVGIPDDAVSCHTAMVGGYAIEGHVPAALVDRLLAEKPDAVGLAAPGMPLGSPGMGADADAEPYDVLLIGKDGSTTVFASVEPDRG</sequence>
<dbReference type="Pfam" id="PF04214">
    <property type="entry name" value="DUF411"/>
    <property type="match status" value="1"/>
</dbReference>
<proteinExistence type="predicted"/>
<accession>A0A1I4VGD5</accession>
<evidence type="ECO:0000256" key="1">
    <source>
        <dbReference type="SAM" id="SignalP"/>
    </source>
</evidence>
<evidence type="ECO:0000313" key="3">
    <source>
        <dbReference type="Proteomes" id="UP000233491"/>
    </source>
</evidence>